<dbReference type="Gene3D" id="2.30.110.10">
    <property type="entry name" value="Electron Transport, Fmn-binding Protein, Chain A"/>
    <property type="match status" value="1"/>
</dbReference>
<accession>A0A232LP21</accession>
<dbReference type="Proteomes" id="UP000243515">
    <property type="component" value="Unassembled WGS sequence"/>
</dbReference>
<dbReference type="InterPro" id="IPR012349">
    <property type="entry name" value="Split_barrel_FMN-bd"/>
</dbReference>
<dbReference type="InterPro" id="IPR002563">
    <property type="entry name" value="Flavin_Rdtase-like_dom"/>
</dbReference>
<dbReference type="AlphaFoldDB" id="A0A232LP21"/>
<feature type="compositionally biased region" description="Basic and acidic residues" evidence="5">
    <location>
        <begin position="19"/>
        <end position="35"/>
    </location>
</feature>
<evidence type="ECO:0000259" key="6">
    <source>
        <dbReference type="SMART" id="SM00903"/>
    </source>
</evidence>
<organism evidence="7 8">
    <name type="scientific">Elaphomyces granulatus</name>
    <dbReference type="NCBI Taxonomy" id="519963"/>
    <lineage>
        <taxon>Eukaryota</taxon>
        <taxon>Fungi</taxon>
        <taxon>Dikarya</taxon>
        <taxon>Ascomycota</taxon>
        <taxon>Pezizomycotina</taxon>
        <taxon>Eurotiomycetes</taxon>
        <taxon>Eurotiomycetidae</taxon>
        <taxon>Eurotiales</taxon>
        <taxon>Elaphomycetaceae</taxon>
        <taxon>Elaphomyces</taxon>
    </lineage>
</organism>
<dbReference type="OrthoDB" id="10250990at2759"/>
<dbReference type="SUPFAM" id="SSF50475">
    <property type="entry name" value="FMN-binding split barrel"/>
    <property type="match status" value="1"/>
</dbReference>
<evidence type="ECO:0000256" key="1">
    <source>
        <dbReference type="ARBA" id="ARBA00001917"/>
    </source>
</evidence>
<dbReference type="Pfam" id="PF01613">
    <property type="entry name" value="Flavin_Reduct"/>
    <property type="match status" value="1"/>
</dbReference>
<comment type="similarity">
    <text evidence="4">Belongs to the flavoredoxin family.</text>
</comment>
<evidence type="ECO:0000256" key="5">
    <source>
        <dbReference type="SAM" id="MobiDB-lite"/>
    </source>
</evidence>
<comment type="cofactor">
    <cofactor evidence="1">
        <name>FMN</name>
        <dbReference type="ChEBI" id="CHEBI:58210"/>
    </cofactor>
</comment>
<evidence type="ECO:0000313" key="8">
    <source>
        <dbReference type="Proteomes" id="UP000243515"/>
    </source>
</evidence>
<feature type="domain" description="Flavin reductase like" evidence="6">
    <location>
        <begin position="84"/>
        <end position="244"/>
    </location>
</feature>
<dbReference type="EMBL" id="NPHW01006311">
    <property type="protein sequence ID" value="OXV05911.1"/>
    <property type="molecule type" value="Genomic_DNA"/>
</dbReference>
<keyword evidence="8" id="KW-1185">Reference proteome</keyword>
<feature type="compositionally biased region" description="Basic and acidic residues" evidence="5">
    <location>
        <begin position="1"/>
        <end position="12"/>
    </location>
</feature>
<evidence type="ECO:0000256" key="4">
    <source>
        <dbReference type="ARBA" id="ARBA00038054"/>
    </source>
</evidence>
<dbReference type="GO" id="GO:0010181">
    <property type="term" value="F:FMN binding"/>
    <property type="evidence" value="ECO:0007669"/>
    <property type="project" value="InterPro"/>
</dbReference>
<keyword evidence="2" id="KW-0285">Flavoprotein</keyword>
<evidence type="ECO:0000313" key="7">
    <source>
        <dbReference type="EMBL" id="OXV05911.1"/>
    </source>
</evidence>
<gene>
    <name evidence="7" type="ORF">Egran_06321</name>
</gene>
<dbReference type="SMART" id="SM00903">
    <property type="entry name" value="Flavin_Reduct"/>
    <property type="match status" value="1"/>
</dbReference>
<evidence type="ECO:0000256" key="3">
    <source>
        <dbReference type="ARBA" id="ARBA00022643"/>
    </source>
</evidence>
<evidence type="ECO:0000256" key="2">
    <source>
        <dbReference type="ARBA" id="ARBA00022630"/>
    </source>
</evidence>
<proteinExistence type="inferred from homology"/>
<comment type="caution">
    <text evidence="7">The sequence shown here is derived from an EMBL/GenBank/DDBJ whole genome shotgun (WGS) entry which is preliminary data.</text>
</comment>
<protein>
    <recommendedName>
        <fullName evidence="6">Flavin reductase like domain-containing protein</fullName>
    </recommendedName>
</protein>
<feature type="region of interest" description="Disordered" evidence="5">
    <location>
        <begin position="1"/>
        <end position="58"/>
    </location>
</feature>
<reference evidence="7 8" key="1">
    <citation type="journal article" date="2015" name="Environ. Microbiol.">
        <title>Metagenome sequence of Elaphomyces granulatus from sporocarp tissue reveals Ascomycota ectomycorrhizal fingerprints of genome expansion and a Proteobacteria-rich microbiome.</title>
        <authorList>
            <person name="Quandt C.A."/>
            <person name="Kohler A."/>
            <person name="Hesse C.N."/>
            <person name="Sharpton T.J."/>
            <person name="Martin F."/>
            <person name="Spatafora J.W."/>
        </authorList>
    </citation>
    <scope>NUCLEOTIDE SEQUENCE [LARGE SCALE GENOMIC DNA]</scope>
    <source>
        <strain evidence="7 8">OSC145934</strain>
    </source>
</reference>
<dbReference type="PANTHER" id="PTHR33798:SF5">
    <property type="entry name" value="FLAVIN REDUCTASE LIKE DOMAIN-CONTAINING PROTEIN"/>
    <property type="match status" value="1"/>
</dbReference>
<dbReference type="PANTHER" id="PTHR33798">
    <property type="entry name" value="FLAVOPROTEIN OXYGENASE"/>
    <property type="match status" value="1"/>
</dbReference>
<sequence length="291" mass="32532">MTGEQRPDEKTIQRNPHPNFKEVESSRPDWREEAKPSFTKTRKPDWKLGSGANDDGASLEKNHVEIDPYAEGRSPGLNYKLLISAVVPRPIGFLSTRSKDGQSTNLSPFSYFQVINSEPPLFIISFASSLENPKDSLRNLVESREGVINIVSDHFIEALNHTSINAPYGVSEFDVSGLHPADARHVQAPRVKEAVFSIEAKLVEIREYKSKLSPSRTTCVMAVVEGVNFWAREDAIDEQRSLVDPSVLRPVARLGGISYGRLTDLIELPRPEWEKLSAEEKAQLSHPNCKS</sequence>
<keyword evidence="3" id="KW-0288">FMN</keyword>
<name>A0A232LP21_9EURO</name>